<dbReference type="PANTHER" id="PTHR34580">
    <property type="match status" value="1"/>
</dbReference>
<dbReference type="PANTHER" id="PTHR34580:SF3">
    <property type="entry name" value="PROTEIN PAFB"/>
    <property type="match status" value="1"/>
</dbReference>
<accession>A0A917BPU1</accession>
<dbReference type="RefSeq" id="WP_188780293.1">
    <property type="nucleotide sequence ID" value="NZ_BMKQ01000001.1"/>
</dbReference>
<evidence type="ECO:0000256" key="3">
    <source>
        <dbReference type="ARBA" id="ARBA00023163"/>
    </source>
</evidence>
<dbReference type="EMBL" id="BMKQ01000001">
    <property type="protein sequence ID" value="GGF52053.1"/>
    <property type="molecule type" value="Genomic_DNA"/>
</dbReference>
<dbReference type="InterPro" id="IPR028349">
    <property type="entry name" value="PafC-like"/>
</dbReference>
<dbReference type="InterPro" id="IPR036390">
    <property type="entry name" value="WH_DNA-bd_sf"/>
</dbReference>
<gene>
    <name evidence="5" type="ORF">GCM10011519_27550</name>
</gene>
<dbReference type="InterPro" id="IPR051534">
    <property type="entry name" value="CBASS_pafABC_assoc_protein"/>
</dbReference>
<evidence type="ECO:0000259" key="4">
    <source>
        <dbReference type="PROSITE" id="PS51000"/>
    </source>
</evidence>
<dbReference type="PIRSF" id="PIRSF016838">
    <property type="entry name" value="PafC"/>
    <property type="match status" value="1"/>
</dbReference>
<feature type="domain" description="HTH deoR-type" evidence="4">
    <location>
        <begin position="4"/>
        <end position="59"/>
    </location>
</feature>
<evidence type="ECO:0000313" key="6">
    <source>
        <dbReference type="Proteomes" id="UP000649179"/>
    </source>
</evidence>
<dbReference type="Pfam" id="PF08279">
    <property type="entry name" value="HTH_11"/>
    <property type="match status" value="1"/>
</dbReference>
<keyword evidence="2" id="KW-0238">DNA-binding</keyword>
<dbReference type="GO" id="GO:0003700">
    <property type="term" value="F:DNA-binding transcription factor activity"/>
    <property type="evidence" value="ECO:0007669"/>
    <property type="project" value="InterPro"/>
</dbReference>
<dbReference type="InterPro" id="IPR057727">
    <property type="entry name" value="WCX_dom"/>
</dbReference>
<reference evidence="5" key="1">
    <citation type="journal article" date="2014" name="Int. J. Syst. Evol. Microbiol.">
        <title>Complete genome sequence of Corynebacterium casei LMG S-19264T (=DSM 44701T), isolated from a smear-ripened cheese.</title>
        <authorList>
            <consortium name="US DOE Joint Genome Institute (JGI-PGF)"/>
            <person name="Walter F."/>
            <person name="Albersmeier A."/>
            <person name="Kalinowski J."/>
            <person name="Ruckert C."/>
        </authorList>
    </citation>
    <scope>NUCLEOTIDE SEQUENCE</scope>
    <source>
        <strain evidence="5">CGMCC 1.16067</strain>
    </source>
</reference>
<dbReference type="Gene3D" id="1.10.10.10">
    <property type="entry name" value="Winged helix-like DNA-binding domain superfamily/Winged helix DNA-binding domain"/>
    <property type="match status" value="1"/>
</dbReference>
<reference evidence="5" key="2">
    <citation type="submission" date="2020-09" db="EMBL/GenBank/DDBJ databases">
        <authorList>
            <person name="Sun Q."/>
            <person name="Zhou Y."/>
        </authorList>
    </citation>
    <scope>NUCLEOTIDE SEQUENCE</scope>
    <source>
        <strain evidence="5">CGMCC 1.16067</strain>
    </source>
</reference>
<dbReference type="InterPro" id="IPR036388">
    <property type="entry name" value="WH-like_DNA-bd_sf"/>
</dbReference>
<keyword evidence="6" id="KW-1185">Reference proteome</keyword>
<dbReference type="AlphaFoldDB" id="A0A917BPU1"/>
<organism evidence="5 6">
    <name type="scientific">Marmoricola endophyticus</name>
    <dbReference type="NCBI Taxonomy" id="2040280"/>
    <lineage>
        <taxon>Bacteria</taxon>
        <taxon>Bacillati</taxon>
        <taxon>Actinomycetota</taxon>
        <taxon>Actinomycetes</taxon>
        <taxon>Propionibacteriales</taxon>
        <taxon>Nocardioidaceae</taxon>
        <taxon>Marmoricola</taxon>
    </lineage>
</organism>
<comment type="caution">
    <text evidence="5">The sequence shown here is derived from an EMBL/GenBank/DDBJ whole genome shotgun (WGS) entry which is preliminary data.</text>
</comment>
<evidence type="ECO:0000313" key="5">
    <source>
        <dbReference type="EMBL" id="GGF52053.1"/>
    </source>
</evidence>
<dbReference type="SUPFAM" id="SSF46785">
    <property type="entry name" value="Winged helix' DNA-binding domain"/>
    <property type="match status" value="1"/>
</dbReference>
<name>A0A917BPU1_9ACTN</name>
<dbReference type="Pfam" id="PF13280">
    <property type="entry name" value="WYL"/>
    <property type="match status" value="1"/>
</dbReference>
<dbReference type="InterPro" id="IPR013196">
    <property type="entry name" value="HTH_11"/>
</dbReference>
<dbReference type="PROSITE" id="PS00894">
    <property type="entry name" value="HTH_DEOR_1"/>
    <property type="match status" value="1"/>
</dbReference>
<dbReference type="Pfam" id="PF25583">
    <property type="entry name" value="WCX"/>
    <property type="match status" value="1"/>
</dbReference>
<dbReference type="Proteomes" id="UP000649179">
    <property type="component" value="Unassembled WGS sequence"/>
</dbReference>
<dbReference type="PROSITE" id="PS51000">
    <property type="entry name" value="HTH_DEOR_2"/>
    <property type="match status" value="1"/>
</dbReference>
<sequence length="319" mass="34553">MTGPTGRLLTLLSLLQARRDWPGRALAERLGTSERTVRRDMERLRDLGYPVRATKGPDGGYRLGAGSSLPPLLLDDEQAVAVAVALRVAAGAGAGVEEAALRALTTLGQVLPARLRHRVETLEVDVVGRPGRAGVDPEVLVSLSAAVRAHEVVRFDYATPAGPEDASPRRAEPHHVVSRAGRWYLVAWDLDRAAWRTFRVDRMALRTPNGPRFVPRRLPGDDVETFVNAHFKGSSGVDRWPCSGEVLLSCPAAEVAPYLLEGEVEAWGPDRCRVRLGAWSWRGLAATLGRFDADVEVVGPPALREAFAALARRYAAAGT</sequence>
<keyword evidence="1" id="KW-0805">Transcription regulation</keyword>
<dbReference type="InterPro" id="IPR018356">
    <property type="entry name" value="Tscrpt_reg_HTH_DeoR_CS"/>
</dbReference>
<dbReference type="PROSITE" id="PS52050">
    <property type="entry name" value="WYL"/>
    <property type="match status" value="1"/>
</dbReference>
<proteinExistence type="predicted"/>
<keyword evidence="3" id="KW-0804">Transcription</keyword>
<dbReference type="InterPro" id="IPR001034">
    <property type="entry name" value="DeoR_HTH"/>
</dbReference>
<dbReference type="GO" id="GO:0003677">
    <property type="term" value="F:DNA binding"/>
    <property type="evidence" value="ECO:0007669"/>
    <property type="project" value="UniProtKB-KW"/>
</dbReference>
<dbReference type="InterPro" id="IPR026881">
    <property type="entry name" value="WYL_dom"/>
</dbReference>
<evidence type="ECO:0000256" key="1">
    <source>
        <dbReference type="ARBA" id="ARBA00023015"/>
    </source>
</evidence>
<protein>
    <submittedName>
        <fullName evidence="5">DeoR family transcriptional regulator</fullName>
    </submittedName>
</protein>
<evidence type="ECO:0000256" key="2">
    <source>
        <dbReference type="ARBA" id="ARBA00023125"/>
    </source>
</evidence>